<accession>A0A7Z9E5M2</accession>
<evidence type="ECO:0000313" key="1">
    <source>
        <dbReference type="EMBL" id="VXD25976.1"/>
    </source>
</evidence>
<sequence length="170" mass="18538">MVSQITAKLAVSTLKNTVKDFNYWGESESDSPLAIKRTKSVLDDKKVLSLDATARKKAVGVTGYKPPERTVRVMDLTETFSPLIVESLTGVQGVAEAIAAGSIPLENLEGVTEMLEYNVQLYSLFKLLENPRVIYVEDEGTDPDPYTGLFITGLSSDGETVYAQALLTQT</sequence>
<reference evidence="1" key="1">
    <citation type="submission" date="2019-10" db="EMBL/GenBank/DDBJ databases">
        <authorList>
            <consortium name="Genoscope - CEA"/>
            <person name="William W."/>
        </authorList>
    </citation>
    <scope>NUCLEOTIDE SEQUENCE [LARGE SCALE GENOMIC DNA]</scope>
    <source>
        <strain evidence="1">BBR_PRJEB10994</strain>
    </source>
</reference>
<protein>
    <submittedName>
        <fullName evidence="1">Uncharacterized protein</fullName>
    </submittedName>
</protein>
<organism evidence="1 2">
    <name type="scientific">Planktothrix paucivesiculata PCC 9631</name>
    <dbReference type="NCBI Taxonomy" id="671071"/>
    <lineage>
        <taxon>Bacteria</taxon>
        <taxon>Bacillati</taxon>
        <taxon>Cyanobacteriota</taxon>
        <taxon>Cyanophyceae</taxon>
        <taxon>Oscillatoriophycideae</taxon>
        <taxon>Oscillatoriales</taxon>
        <taxon>Microcoleaceae</taxon>
        <taxon>Planktothrix</taxon>
    </lineage>
</organism>
<dbReference type="Proteomes" id="UP000182190">
    <property type="component" value="Unassembled WGS sequence"/>
</dbReference>
<dbReference type="RefSeq" id="WP_083622990.1">
    <property type="nucleotide sequence ID" value="NZ_LR735023.1"/>
</dbReference>
<dbReference type="EMBL" id="CZCS02000243">
    <property type="protein sequence ID" value="VXD25976.1"/>
    <property type="molecule type" value="Genomic_DNA"/>
</dbReference>
<name>A0A7Z9E5M2_9CYAN</name>
<comment type="caution">
    <text evidence="1">The sequence shown here is derived from an EMBL/GenBank/DDBJ whole genome shotgun (WGS) entry which is preliminary data.</text>
</comment>
<evidence type="ECO:0000313" key="2">
    <source>
        <dbReference type="Proteomes" id="UP000182190"/>
    </source>
</evidence>
<proteinExistence type="predicted"/>
<dbReference type="OrthoDB" id="462143at2"/>
<gene>
    <name evidence="1" type="ORF">PL9631_980049</name>
</gene>
<dbReference type="AlphaFoldDB" id="A0A7Z9E5M2"/>
<keyword evidence="2" id="KW-1185">Reference proteome</keyword>